<dbReference type="Proteomes" id="UP000237271">
    <property type="component" value="Unassembled WGS sequence"/>
</dbReference>
<gene>
    <name evidence="2" type="ORF">PHPALM_36392</name>
</gene>
<name>A0A2P4X033_9STRA</name>
<evidence type="ECO:0000313" key="3">
    <source>
        <dbReference type="Proteomes" id="UP000237271"/>
    </source>
</evidence>
<sequence>MYFYFVLLLTLVSSVGRVNGTYEAKQSKVDTVDLLDHLIVVKHNRGVATNRFLRPNDGIDEKRGFGFKSIPGVDKLIAIVKGMRTRLGSRRCEWM</sequence>
<feature type="chain" id="PRO_5015108226" evidence="1">
    <location>
        <begin position="21"/>
        <end position="95"/>
    </location>
</feature>
<feature type="signal peptide" evidence="1">
    <location>
        <begin position="1"/>
        <end position="20"/>
    </location>
</feature>
<protein>
    <submittedName>
        <fullName evidence="2">RxLR effector</fullName>
    </submittedName>
</protein>
<proteinExistence type="predicted"/>
<dbReference type="EMBL" id="NCKW01020132">
    <property type="protein sequence ID" value="POM58907.1"/>
    <property type="molecule type" value="Genomic_DNA"/>
</dbReference>
<comment type="caution">
    <text evidence="2">The sequence shown here is derived from an EMBL/GenBank/DDBJ whole genome shotgun (WGS) entry which is preliminary data.</text>
</comment>
<organism evidence="2 3">
    <name type="scientific">Phytophthora palmivora</name>
    <dbReference type="NCBI Taxonomy" id="4796"/>
    <lineage>
        <taxon>Eukaryota</taxon>
        <taxon>Sar</taxon>
        <taxon>Stramenopiles</taxon>
        <taxon>Oomycota</taxon>
        <taxon>Peronosporomycetes</taxon>
        <taxon>Peronosporales</taxon>
        <taxon>Peronosporaceae</taxon>
        <taxon>Phytophthora</taxon>
    </lineage>
</organism>
<accession>A0A2P4X033</accession>
<evidence type="ECO:0000256" key="1">
    <source>
        <dbReference type="SAM" id="SignalP"/>
    </source>
</evidence>
<evidence type="ECO:0000313" key="2">
    <source>
        <dbReference type="EMBL" id="POM58907.1"/>
    </source>
</evidence>
<reference evidence="2 3" key="1">
    <citation type="journal article" date="2017" name="Genome Biol. Evol.">
        <title>Phytophthora megakarya and P. palmivora, closely related causal agents of cacao black pod rot, underwent increases in genome sizes and gene numbers by different mechanisms.</title>
        <authorList>
            <person name="Ali S.S."/>
            <person name="Shao J."/>
            <person name="Lary D.J."/>
            <person name="Kronmiller B."/>
            <person name="Shen D."/>
            <person name="Strem M.D."/>
            <person name="Amoako-Attah I."/>
            <person name="Akrofi A.Y."/>
            <person name="Begoude B.A."/>
            <person name="Ten Hoopen G.M."/>
            <person name="Coulibaly K."/>
            <person name="Kebe B.I."/>
            <person name="Melnick R.L."/>
            <person name="Guiltinan M.J."/>
            <person name="Tyler B.M."/>
            <person name="Meinhardt L.W."/>
            <person name="Bailey B.A."/>
        </authorList>
    </citation>
    <scope>NUCLEOTIDE SEQUENCE [LARGE SCALE GENOMIC DNA]</scope>
    <source>
        <strain evidence="3">sbr112.9</strain>
    </source>
</reference>
<keyword evidence="1" id="KW-0732">Signal</keyword>
<dbReference type="AlphaFoldDB" id="A0A2P4X033"/>
<keyword evidence="3" id="KW-1185">Reference proteome</keyword>
<feature type="non-terminal residue" evidence="2">
    <location>
        <position position="95"/>
    </location>
</feature>